<sequence>MCERFGPRLSRVHPSKRRRWWFAGVLSPVLALTLGVQSVAADGASPSIIPSAAFDFNGDGYADLAAGSAERWVNGHEHAGAVDVTYGSPDGLGSSNNQFLTQDSPGIKGRAQDGAFFGQSMTSGDFDGDGYADLATRANNDVVIIYGGPRGLTSRNSVVKPRKIGPGEFDLNGPGLAAADFDGDGFSELVVANSGNETEYGGVGVYRGSPTGISTRKLLILHRDTPGVPGQRFFDDFFGDAVAVGDVTGDGYPDLVVASDEEIRGGSIHLFRGSRTGVTVAGTTMLKAEAVLGRPYFSFGQGNVLAVADFDRDGFGDLVVGDPGLCYREPKEDECGAVLVFSGSASGFHPQPRQIWDADSPGLPGKSDPGDQFGTRVGVGDLNDDGNPDLAIGAPYDDVGRIRDAGAVTVVYGTRRGLKAQGAQLWSQASAKIKGTPQREDLVGGGPIRILDYDKDGHADLAIHSPADMQVRRGDLIVGARGSINVLYGSRTGVTRHDQLWHSNSLGLVARTREPGGFGGQCC</sequence>
<evidence type="ECO:0000256" key="2">
    <source>
        <dbReference type="ARBA" id="ARBA00022737"/>
    </source>
</evidence>
<evidence type="ECO:0000313" key="5">
    <source>
        <dbReference type="EMBL" id="GAA3710968.1"/>
    </source>
</evidence>
<keyword evidence="6" id="KW-1185">Reference proteome</keyword>
<dbReference type="InterPro" id="IPR013519">
    <property type="entry name" value="Int_alpha_beta-p"/>
</dbReference>
<evidence type="ECO:0000256" key="4">
    <source>
        <dbReference type="ARBA" id="ARBA00023180"/>
    </source>
</evidence>
<organism evidence="5 6">
    <name type="scientific">Microlunatus aurantiacus</name>
    <dbReference type="NCBI Taxonomy" id="446786"/>
    <lineage>
        <taxon>Bacteria</taxon>
        <taxon>Bacillati</taxon>
        <taxon>Actinomycetota</taxon>
        <taxon>Actinomycetes</taxon>
        <taxon>Propionibacteriales</taxon>
        <taxon>Propionibacteriaceae</taxon>
        <taxon>Microlunatus</taxon>
    </lineage>
</organism>
<keyword evidence="1" id="KW-0732">Signal</keyword>
<dbReference type="InterPro" id="IPR013517">
    <property type="entry name" value="FG-GAP"/>
</dbReference>
<dbReference type="SUPFAM" id="SSF69318">
    <property type="entry name" value="Integrin alpha N-terminal domain"/>
    <property type="match status" value="1"/>
</dbReference>
<reference evidence="6" key="1">
    <citation type="journal article" date="2019" name="Int. J. Syst. Evol. Microbiol.">
        <title>The Global Catalogue of Microorganisms (GCM) 10K type strain sequencing project: providing services to taxonomists for standard genome sequencing and annotation.</title>
        <authorList>
            <consortium name="The Broad Institute Genomics Platform"/>
            <consortium name="The Broad Institute Genome Sequencing Center for Infectious Disease"/>
            <person name="Wu L."/>
            <person name="Ma J."/>
        </authorList>
    </citation>
    <scope>NUCLEOTIDE SEQUENCE [LARGE SCALE GENOMIC DNA]</scope>
    <source>
        <strain evidence="6">JCM 16548</strain>
    </source>
</reference>
<proteinExistence type="predicted"/>
<keyword evidence="4" id="KW-0325">Glycoprotein</keyword>
<comment type="caution">
    <text evidence="5">The sequence shown here is derived from an EMBL/GenBank/DDBJ whole genome shotgun (WGS) entry which is preliminary data.</text>
</comment>
<dbReference type="PANTHER" id="PTHR23221:SF7">
    <property type="entry name" value="PHOSPHATIDYLINOSITOL-GLYCAN-SPECIFIC PHOSPHOLIPASE D"/>
    <property type="match status" value="1"/>
</dbReference>
<dbReference type="InterPro" id="IPR000413">
    <property type="entry name" value="Integrin_alpha"/>
</dbReference>
<dbReference type="Pfam" id="PF01839">
    <property type="entry name" value="FG-GAP"/>
    <property type="match status" value="4"/>
</dbReference>
<keyword evidence="2" id="KW-0677">Repeat</keyword>
<evidence type="ECO:0000313" key="6">
    <source>
        <dbReference type="Proteomes" id="UP001500051"/>
    </source>
</evidence>
<dbReference type="PANTHER" id="PTHR23221">
    <property type="entry name" value="GLYCOSYLPHOSPHATIDYLINOSITOL PHOSPHOLIPASE D"/>
    <property type="match status" value="1"/>
</dbReference>
<gene>
    <name evidence="5" type="ORF">GCM10022204_32010</name>
</gene>
<keyword evidence="3" id="KW-0378">Hydrolase</keyword>
<evidence type="ECO:0000256" key="1">
    <source>
        <dbReference type="ARBA" id="ARBA00022729"/>
    </source>
</evidence>
<dbReference type="Pfam" id="PF13517">
    <property type="entry name" value="FG-GAP_3"/>
    <property type="match status" value="1"/>
</dbReference>
<name>A0ABP7DWG2_9ACTN</name>
<dbReference type="EMBL" id="BAAAYX010000013">
    <property type="protein sequence ID" value="GAA3710968.1"/>
    <property type="molecule type" value="Genomic_DNA"/>
</dbReference>
<dbReference type="PRINTS" id="PR01185">
    <property type="entry name" value="INTEGRINA"/>
</dbReference>
<dbReference type="PROSITE" id="PS51470">
    <property type="entry name" value="FG_GAP"/>
    <property type="match status" value="1"/>
</dbReference>
<dbReference type="InterPro" id="IPR028994">
    <property type="entry name" value="Integrin_alpha_N"/>
</dbReference>
<protein>
    <submittedName>
        <fullName evidence="5">FG-GAP-like repeat-containing protein</fullName>
    </submittedName>
</protein>
<accession>A0ABP7DWG2</accession>
<dbReference type="Proteomes" id="UP001500051">
    <property type="component" value="Unassembled WGS sequence"/>
</dbReference>
<dbReference type="SMART" id="SM00191">
    <property type="entry name" value="Int_alpha"/>
    <property type="match status" value="6"/>
</dbReference>
<evidence type="ECO:0000256" key="3">
    <source>
        <dbReference type="ARBA" id="ARBA00022801"/>
    </source>
</evidence>
<dbReference type="Gene3D" id="2.130.10.130">
    <property type="entry name" value="Integrin alpha, N-terminal"/>
    <property type="match status" value="3"/>
</dbReference>